<evidence type="ECO:0000256" key="9">
    <source>
        <dbReference type="ARBA" id="ARBA00023014"/>
    </source>
</evidence>
<dbReference type="InterPro" id="IPR036318">
    <property type="entry name" value="FAD-bd_PCMH-like_sf"/>
</dbReference>
<dbReference type="GO" id="GO:0051536">
    <property type="term" value="F:iron-sulfur cluster binding"/>
    <property type="evidence" value="ECO:0007669"/>
    <property type="project" value="UniProtKB-KW"/>
</dbReference>
<comment type="cofactor">
    <cofactor evidence="1">
        <name>FAD</name>
        <dbReference type="ChEBI" id="CHEBI:57692"/>
    </cofactor>
</comment>
<dbReference type="InterPro" id="IPR006094">
    <property type="entry name" value="Oxid_FAD_bind_N"/>
</dbReference>
<dbReference type="Gene3D" id="3.30.70.2740">
    <property type="match status" value="1"/>
</dbReference>
<dbReference type="SUPFAM" id="SSF55103">
    <property type="entry name" value="FAD-linked oxidases, C-terminal domain"/>
    <property type="match status" value="1"/>
</dbReference>
<keyword evidence="5" id="KW-0274">FAD</keyword>
<evidence type="ECO:0000259" key="11">
    <source>
        <dbReference type="PROSITE" id="PS51379"/>
    </source>
</evidence>
<dbReference type="InterPro" id="IPR016166">
    <property type="entry name" value="FAD-bd_PCMH"/>
</dbReference>
<proteinExistence type="inferred from homology"/>
<dbReference type="PROSITE" id="PS51387">
    <property type="entry name" value="FAD_PCMH"/>
    <property type="match status" value="1"/>
</dbReference>
<dbReference type="InterPro" id="IPR017900">
    <property type="entry name" value="4Fe4S_Fe_S_CS"/>
</dbReference>
<evidence type="ECO:0000256" key="5">
    <source>
        <dbReference type="ARBA" id="ARBA00022827"/>
    </source>
</evidence>
<feature type="domain" description="4Fe-4S ferredoxin-type" evidence="11">
    <location>
        <begin position="539"/>
        <end position="569"/>
    </location>
</feature>
<dbReference type="InterPro" id="IPR009051">
    <property type="entry name" value="Helical_ferredxn"/>
</dbReference>
<accession>A0A1G9JVV4</accession>
<protein>
    <recommendedName>
        <fullName evidence="10">D-lactate dehydrogenase (cytochrome)</fullName>
        <ecNumber evidence="10">1.1.2.4</ecNumber>
    </recommendedName>
</protein>
<comment type="similarity">
    <text evidence="2">Belongs to the FAD-binding oxidoreductase/transferase type 4 family.</text>
</comment>
<keyword evidence="7" id="KW-0560">Oxidoreductase</keyword>
<organism evidence="13 14">
    <name type="scientific">Tessaracoccus oleiagri</name>
    <dbReference type="NCBI Taxonomy" id="686624"/>
    <lineage>
        <taxon>Bacteria</taxon>
        <taxon>Bacillati</taxon>
        <taxon>Actinomycetota</taxon>
        <taxon>Actinomycetes</taxon>
        <taxon>Propionibacteriales</taxon>
        <taxon>Propionibacteriaceae</taxon>
        <taxon>Tessaracoccus</taxon>
    </lineage>
</organism>
<dbReference type="GO" id="GO:0071949">
    <property type="term" value="F:FAD binding"/>
    <property type="evidence" value="ECO:0007669"/>
    <property type="project" value="InterPro"/>
</dbReference>
<gene>
    <name evidence="13" type="ORF">SAMN04488242_1499</name>
</gene>
<dbReference type="InterPro" id="IPR016164">
    <property type="entry name" value="FAD-linked_Oxase-like_C"/>
</dbReference>
<dbReference type="OrthoDB" id="9770306at2"/>
<dbReference type="STRING" id="686624.SAMN04488242_1499"/>
<keyword evidence="14" id="KW-1185">Reference proteome</keyword>
<keyword evidence="9" id="KW-0411">Iron-sulfur</keyword>
<evidence type="ECO:0000256" key="1">
    <source>
        <dbReference type="ARBA" id="ARBA00001974"/>
    </source>
</evidence>
<dbReference type="Pfam" id="PF02913">
    <property type="entry name" value="FAD-oxidase_C"/>
    <property type="match status" value="1"/>
</dbReference>
<evidence type="ECO:0000313" key="13">
    <source>
        <dbReference type="EMBL" id="SDL41658.1"/>
    </source>
</evidence>
<evidence type="ECO:0000256" key="8">
    <source>
        <dbReference type="ARBA" id="ARBA00023004"/>
    </source>
</evidence>
<keyword evidence="8" id="KW-0408">Iron</keyword>
<dbReference type="Gene3D" id="3.30.465.10">
    <property type="match status" value="1"/>
</dbReference>
<dbReference type="Proteomes" id="UP000199475">
    <property type="component" value="Unassembled WGS sequence"/>
</dbReference>
<name>A0A1G9JVV4_9ACTN</name>
<dbReference type="InterPro" id="IPR016169">
    <property type="entry name" value="FAD-bd_PCMH_sub2"/>
</dbReference>
<feature type="domain" description="FAD-binding PCMH-type" evidence="12">
    <location>
        <begin position="47"/>
        <end position="274"/>
    </location>
</feature>
<keyword evidence="3" id="KW-0285">Flavoprotein</keyword>
<dbReference type="PANTHER" id="PTHR11748:SF111">
    <property type="entry name" value="D-LACTATE DEHYDROGENASE, MITOCHONDRIAL-RELATED"/>
    <property type="match status" value="1"/>
</dbReference>
<evidence type="ECO:0000256" key="10">
    <source>
        <dbReference type="ARBA" id="ARBA00038897"/>
    </source>
</evidence>
<dbReference type="SUPFAM" id="SSF56176">
    <property type="entry name" value="FAD-binding/transporter-associated domain-like"/>
    <property type="match status" value="1"/>
</dbReference>
<dbReference type="PROSITE" id="PS51379">
    <property type="entry name" value="4FE4S_FER_2"/>
    <property type="match status" value="1"/>
</dbReference>
<dbReference type="InterPro" id="IPR004113">
    <property type="entry name" value="FAD-bd_oxidored_4_C"/>
</dbReference>
<keyword evidence="4" id="KW-0479">Metal-binding</keyword>
<dbReference type="EMBL" id="FNGP01000002">
    <property type="protein sequence ID" value="SDL41658.1"/>
    <property type="molecule type" value="Genomic_DNA"/>
</dbReference>
<dbReference type="InterPro" id="IPR016171">
    <property type="entry name" value="Vanillyl_alc_oxidase_C-sub2"/>
</dbReference>
<dbReference type="PANTHER" id="PTHR11748">
    <property type="entry name" value="D-LACTATE DEHYDROGENASE"/>
    <property type="match status" value="1"/>
</dbReference>
<dbReference type="GO" id="GO:1903457">
    <property type="term" value="P:lactate catabolic process"/>
    <property type="evidence" value="ECO:0007669"/>
    <property type="project" value="TreeGrafter"/>
</dbReference>
<dbReference type="Gene3D" id="1.10.1060.10">
    <property type="entry name" value="Alpha-helical ferredoxin"/>
    <property type="match status" value="1"/>
</dbReference>
<evidence type="ECO:0000256" key="2">
    <source>
        <dbReference type="ARBA" id="ARBA00008000"/>
    </source>
</evidence>
<sequence length="955" mass="102255">MSVTTSRALLPAGNLAAVDALRAALGSDAVSTRELDRMALAVDASHYLRTPDAIMRARSAADVGTAMAVAAQMGWPITLRGGGSSLSGQAMSLGLTVDVRRHFRGMEVLDDGARVRVQPGLTVREVNSALARYGTKLGPDPASEIACTIGGMIANNSSGMTCGTEKNTYKTIESMTVVLPSGTVIDTGAPDADALLRAKEPDLVEVLERLRDELRHDRFRADIQRRYAIKNTMGYGINSFIDHDTPAKILEHLMVGSEGTLGFVAEAVFRTVPVPARTATGLLLFDSLEAATDALPRLVYSGADVVELIDAASIRAMGDDASSVLPAGFKVDRHASLLVEYQAADDDAIAERIATGHDTFADLAGLADAPELTQEAARRAQMWVMRKGLYTKVAWNRPKGTAALLEDVAVPMESLGGVCSELQVLFDQHNYADAVIFGHAKDGNIHFLVTEDFAGPASLKRYEDFTEDLVDLILDRDGTLKAEHGTGRIMAPFVQRQYGDELYEAMWAVKRACDPDNILNPGAVLTDDPQQHLRDIKPTEPVREVIDDCVECGYCEPVCPSQHLTTTPRQRIVVQRAIAAAEASGEHELAARLKEQEVYDVVQTCAVDGMCQTACPVQINTGDLIRQMRHEAQPALLDKGWKVAANHWSKVLGVAAVGMNVVDKVPTPLVRGVLGVARKVTSEDLVPQLSDELPAGGRLRKPQPAANPDAIFMPACVGTMFGSDHACGTGVAGAVRQLAHYAGLTLSTPAGVQELCCGTPWKSKGLLEGYDVMKGKLTEWIVEHSDGGRLPLVCDNVSCTEGIKVSLKNAGVEGIRVYDATEWVAEYVAPMLPPLERAERAAVHPTCSSTRLGSNDALMVLAGLVAEEAVIPTGWRCCAFAGDRGLLHEELTATATRDEAASVNRMAAEPGGGSMLYLSCNRTCEMGLTRATGHTYVHVLEELAARVGALLPATR</sequence>
<dbReference type="GO" id="GO:0004458">
    <property type="term" value="F:D-lactate dehydrogenase (cytochrome) activity"/>
    <property type="evidence" value="ECO:0007669"/>
    <property type="project" value="UniProtKB-EC"/>
</dbReference>
<dbReference type="EC" id="1.1.2.4" evidence="10"/>
<dbReference type="GO" id="GO:0008720">
    <property type="term" value="F:D-lactate dehydrogenase (NAD+) activity"/>
    <property type="evidence" value="ECO:0007669"/>
    <property type="project" value="TreeGrafter"/>
</dbReference>
<dbReference type="GO" id="GO:0046872">
    <property type="term" value="F:metal ion binding"/>
    <property type="evidence" value="ECO:0007669"/>
    <property type="project" value="UniProtKB-KW"/>
</dbReference>
<evidence type="ECO:0000256" key="6">
    <source>
        <dbReference type="ARBA" id="ARBA00022946"/>
    </source>
</evidence>
<evidence type="ECO:0000256" key="4">
    <source>
        <dbReference type="ARBA" id="ARBA00022723"/>
    </source>
</evidence>
<dbReference type="InterPro" id="IPR016167">
    <property type="entry name" value="FAD-bd_PCMH_sub1"/>
</dbReference>
<evidence type="ECO:0000256" key="7">
    <source>
        <dbReference type="ARBA" id="ARBA00023002"/>
    </source>
</evidence>
<dbReference type="PROSITE" id="PS00198">
    <property type="entry name" value="4FE4S_FER_1"/>
    <property type="match status" value="1"/>
</dbReference>
<keyword evidence="6" id="KW-0809">Transit peptide</keyword>
<dbReference type="SUPFAM" id="SSF46548">
    <property type="entry name" value="alpha-helical ferredoxin"/>
    <property type="match status" value="1"/>
</dbReference>
<reference evidence="13 14" key="1">
    <citation type="submission" date="2016-10" db="EMBL/GenBank/DDBJ databases">
        <authorList>
            <person name="de Groot N.N."/>
        </authorList>
    </citation>
    <scope>NUCLEOTIDE SEQUENCE [LARGE SCALE GENOMIC DNA]</scope>
    <source>
        <strain evidence="13 14">CGMCC 1.9159</strain>
    </source>
</reference>
<evidence type="ECO:0000259" key="12">
    <source>
        <dbReference type="PROSITE" id="PS51387"/>
    </source>
</evidence>
<dbReference type="Gene3D" id="1.10.45.10">
    <property type="entry name" value="Vanillyl-alcohol Oxidase, Chain A, domain 4"/>
    <property type="match status" value="1"/>
</dbReference>
<dbReference type="InterPro" id="IPR017896">
    <property type="entry name" value="4Fe4S_Fe-S-bd"/>
</dbReference>
<dbReference type="AlphaFoldDB" id="A0A1G9JVV4"/>
<dbReference type="Pfam" id="PF01565">
    <property type="entry name" value="FAD_binding_4"/>
    <property type="match status" value="1"/>
</dbReference>
<dbReference type="Gene3D" id="3.30.43.10">
    <property type="entry name" value="Uridine Diphospho-n-acetylenolpyruvylglucosamine Reductase, domain 2"/>
    <property type="match status" value="1"/>
</dbReference>
<dbReference type="Pfam" id="PF13183">
    <property type="entry name" value="Fer4_8"/>
    <property type="match status" value="1"/>
</dbReference>
<evidence type="ECO:0000256" key="3">
    <source>
        <dbReference type="ARBA" id="ARBA00022630"/>
    </source>
</evidence>
<dbReference type="RefSeq" id="WP_093250522.1">
    <property type="nucleotide sequence ID" value="NZ_FNGP01000002.1"/>
</dbReference>
<evidence type="ECO:0000313" key="14">
    <source>
        <dbReference type="Proteomes" id="UP000199475"/>
    </source>
</evidence>